<organism evidence="2">
    <name type="scientific">Trichuris suis</name>
    <name type="common">pig whipworm</name>
    <dbReference type="NCBI Taxonomy" id="68888"/>
    <lineage>
        <taxon>Eukaryota</taxon>
        <taxon>Metazoa</taxon>
        <taxon>Ecdysozoa</taxon>
        <taxon>Nematoda</taxon>
        <taxon>Enoplea</taxon>
        <taxon>Dorylaimia</taxon>
        <taxon>Trichinellida</taxon>
        <taxon>Trichuridae</taxon>
        <taxon>Trichuris</taxon>
    </lineage>
</organism>
<dbReference type="AlphaFoldDB" id="A0A085N4X2"/>
<evidence type="ECO:0000259" key="1">
    <source>
        <dbReference type="PROSITE" id="PS50878"/>
    </source>
</evidence>
<evidence type="ECO:0000313" key="2">
    <source>
        <dbReference type="EMBL" id="KFD64518.1"/>
    </source>
</evidence>
<gene>
    <name evidence="2" type="ORF">M514_23365</name>
</gene>
<dbReference type="PANTHER" id="PTHR21301:SF10">
    <property type="entry name" value="REVERSE TRANSCRIPTASE DOMAIN-CONTAINING PROTEIN"/>
    <property type="match status" value="1"/>
</dbReference>
<feature type="domain" description="Reverse transcriptase" evidence="1">
    <location>
        <begin position="1"/>
        <end position="280"/>
    </location>
</feature>
<dbReference type="PANTHER" id="PTHR21301">
    <property type="entry name" value="REVERSE TRANSCRIPTASE"/>
    <property type="match status" value="1"/>
</dbReference>
<dbReference type="EMBL" id="KL367555">
    <property type="protein sequence ID" value="KFD64518.1"/>
    <property type="molecule type" value="Genomic_DNA"/>
</dbReference>
<reference evidence="2" key="1">
    <citation type="journal article" date="2014" name="Nat. Genet.">
        <title>Genome and transcriptome of the porcine whipworm Trichuris suis.</title>
        <authorList>
            <person name="Jex A.R."/>
            <person name="Nejsum P."/>
            <person name="Schwarz E.M."/>
            <person name="Hu L."/>
            <person name="Young N.D."/>
            <person name="Hall R.S."/>
            <person name="Korhonen P.K."/>
            <person name="Liao S."/>
            <person name="Thamsborg S."/>
            <person name="Xia J."/>
            <person name="Xu P."/>
            <person name="Wang S."/>
            <person name="Scheerlinck J.P."/>
            <person name="Hofmann A."/>
            <person name="Sternberg P.W."/>
            <person name="Wang J."/>
            <person name="Gasser R.B."/>
        </authorList>
    </citation>
    <scope>NUCLEOTIDE SEQUENCE [LARGE SCALE GENOMIC DNA]</scope>
    <source>
        <strain evidence="2">DCEP-RM93F</strain>
    </source>
</reference>
<dbReference type="Pfam" id="PF26215">
    <property type="entry name" value="HTH_animal"/>
    <property type="match status" value="1"/>
</dbReference>
<dbReference type="InterPro" id="IPR058912">
    <property type="entry name" value="HTH_animal"/>
</dbReference>
<dbReference type="Proteomes" id="UP000030758">
    <property type="component" value="Unassembled WGS sequence"/>
</dbReference>
<dbReference type="InterPro" id="IPR000477">
    <property type="entry name" value="RT_dom"/>
</dbReference>
<protein>
    <recommendedName>
        <fullName evidence="1">Reverse transcriptase domain-containing protein</fullName>
    </recommendedName>
</protein>
<dbReference type="PROSITE" id="PS50878">
    <property type="entry name" value="RT_POL"/>
    <property type="match status" value="1"/>
</dbReference>
<accession>A0A085N4X2</accession>
<name>A0A085N4X2_9BILA</name>
<proteinExistence type="predicted"/>
<sequence length="400" mass="45353">MALALSTIPLITPLITDRGWCEEKCRYLSEWVGPLDSRFESVSFPNNERTQKGESPILLFFNSERNARWEKAVQTIEESFILTRLRDGKNVIDVTFEKHRDNRLVSGGKSDFFQSLGHLGQLRRKGSLSSIPMDITLNALENVLDKDSTLSQRTSFKAFHVKKLVSFCMKEANCFRFGEQCFMQNSGAPMGSSLSPVLAEVFMEHLEEIAFSTANESINPVLFKGYVDDVFAITKSGEDEAFLNHLNSLFPTCISFTLEKEEDGRLPFLDALIIREGDRLKTTVYRKPTHSDRYLHFSSHHPRSVMRGVISGMVEKARATCDEEFLAKELGHIKTTFFSNGYPAALISSATTHATAGQRNMCQVQLFHYSYCPTTMVWERRLSVWVGSLVSKFILKALPR</sequence>